<dbReference type="InterPro" id="IPR006448">
    <property type="entry name" value="Phage_term_ssu_P27"/>
</dbReference>
<keyword evidence="3" id="KW-1185">Reference proteome</keyword>
<dbReference type="OrthoDB" id="6010489at2"/>
<evidence type="ECO:0008006" key="4">
    <source>
        <dbReference type="Google" id="ProtNLM"/>
    </source>
</evidence>
<feature type="compositionally biased region" description="Basic residues" evidence="1">
    <location>
        <begin position="1"/>
        <end position="10"/>
    </location>
</feature>
<evidence type="ECO:0000256" key="1">
    <source>
        <dbReference type="SAM" id="MobiDB-lite"/>
    </source>
</evidence>
<dbReference type="Proteomes" id="UP000460626">
    <property type="component" value="Unassembled WGS sequence"/>
</dbReference>
<evidence type="ECO:0000313" key="3">
    <source>
        <dbReference type="Proteomes" id="UP000460626"/>
    </source>
</evidence>
<accession>A0A845A0K3</accession>
<dbReference type="EMBL" id="WTYH01000001">
    <property type="protein sequence ID" value="MXO94061.1"/>
    <property type="molecule type" value="Genomic_DNA"/>
</dbReference>
<feature type="region of interest" description="Disordered" evidence="1">
    <location>
        <begin position="1"/>
        <end position="32"/>
    </location>
</feature>
<name>A0A845A0K3_9SPHN</name>
<dbReference type="Pfam" id="PF05119">
    <property type="entry name" value="Terminase_4"/>
    <property type="match status" value="1"/>
</dbReference>
<evidence type="ECO:0000313" key="2">
    <source>
        <dbReference type="EMBL" id="MXO94061.1"/>
    </source>
</evidence>
<dbReference type="RefSeq" id="WP_131453329.1">
    <property type="nucleotide sequence ID" value="NZ_WTYH01000001.1"/>
</dbReference>
<proteinExistence type="predicted"/>
<dbReference type="AlphaFoldDB" id="A0A845A0K3"/>
<sequence>MGRRTKPTHLKRIENSRDRRPQALRNGEPRLANDPLVPPEWLTRAQLEIWEHGLASLPPGLFKAADRELYLSWVFAVDLRNQAAQKLTNSSLLVRSATGNIALSPYQRMLNQQTVIMKSLCAEFGFSPAARTGIVITEEVEEDPTDRFFS</sequence>
<comment type="caution">
    <text evidence="2">The sequence shown here is derived from an EMBL/GenBank/DDBJ whole genome shotgun (WGS) entry which is preliminary data.</text>
</comment>
<protein>
    <recommendedName>
        <fullName evidence="4">Phage terminase small subunit P27 family</fullName>
    </recommendedName>
</protein>
<gene>
    <name evidence="2" type="ORF">GRI62_10655</name>
</gene>
<reference evidence="2 3" key="1">
    <citation type="submission" date="2019-12" db="EMBL/GenBank/DDBJ databases">
        <title>Genomic-based taxomic classification of the family Erythrobacteraceae.</title>
        <authorList>
            <person name="Xu L."/>
        </authorList>
    </citation>
    <scope>NUCLEOTIDE SEQUENCE [LARGE SCALE GENOMIC DNA]</scope>
    <source>
        <strain evidence="2 3">RC4-10-4</strain>
    </source>
</reference>
<organism evidence="2 3">
    <name type="scientific">Aurantiacibacter arachoides</name>
    <dbReference type="NCBI Taxonomy" id="1850444"/>
    <lineage>
        <taxon>Bacteria</taxon>
        <taxon>Pseudomonadati</taxon>
        <taxon>Pseudomonadota</taxon>
        <taxon>Alphaproteobacteria</taxon>
        <taxon>Sphingomonadales</taxon>
        <taxon>Erythrobacteraceae</taxon>
        <taxon>Aurantiacibacter</taxon>
    </lineage>
</organism>
<feature type="compositionally biased region" description="Basic and acidic residues" evidence="1">
    <location>
        <begin position="11"/>
        <end position="21"/>
    </location>
</feature>